<evidence type="ECO:0000256" key="1">
    <source>
        <dbReference type="SAM" id="MobiDB-lite"/>
    </source>
</evidence>
<gene>
    <name evidence="2" type="ORF">M440DRAFT_1057638</name>
</gene>
<feature type="region of interest" description="Disordered" evidence="1">
    <location>
        <begin position="59"/>
        <end position="80"/>
    </location>
</feature>
<evidence type="ECO:0000313" key="2">
    <source>
        <dbReference type="EMBL" id="PTB74027.1"/>
    </source>
</evidence>
<evidence type="ECO:0000313" key="3">
    <source>
        <dbReference type="Proteomes" id="UP000240760"/>
    </source>
</evidence>
<reference evidence="2 3" key="1">
    <citation type="submission" date="2016-07" db="EMBL/GenBank/DDBJ databases">
        <title>Multiple horizontal gene transfer events from other fungi enriched the ability of initially mycotrophic Trichoderma (Ascomycota) to feed on dead plant biomass.</title>
        <authorList>
            <consortium name="DOE Joint Genome Institute"/>
            <person name="Aerts A."/>
            <person name="Atanasova L."/>
            <person name="Chenthamara K."/>
            <person name="Zhang J."/>
            <person name="Grujic M."/>
            <person name="Henrissat B."/>
            <person name="Kuo A."/>
            <person name="Salamov A."/>
            <person name="Lipzen A."/>
            <person name="Labutti K."/>
            <person name="Barry K."/>
            <person name="Miao Y."/>
            <person name="Rahimi M.J."/>
            <person name="Shen Q."/>
            <person name="Grigoriev I.V."/>
            <person name="Kubicek C.P."/>
            <person name="Druzhinina I.S."/>
        </authorList>
    </citation>
    <scope>NUCLEOTIDE SEQUENCE [LARGE SCALE GENOMIC DNA]</scope>
    <source>
        <strain evidence="2 3">ATCC 18648</strain>
    </source>
</reference>
<protein>
    <submittedName>
        <fullName evidence="2">Uncharacterized protein</fullName>
    </submittedName>
</protein>
<name>A0A2T4BXI2_TRILO</name>
<dbReference type="AlphaFoldDB" id="A0A2T4BXI2"/>
<keyword evidence="3" id="KW-1185">Reference proteome</keyword>
<accession>A0A2T4BXI2</accession>
<dbReference type="Proteomes" id="UP000240760">
    <property type="component" value="Unassembled WGS sequence"/>
</dbReference>
<feature type="region of interest" description="Disordered" evidence="1">
    <location>
        <begin position="136"/>
        <end position="155"/>
    </location>
</feature>
<dbReference type="EMBL" id="KZ679137">
    <property type="protein sequence ID" value="PTB74027.1"/>
    <property type="molecule type" value="Genomic_DNA"/>
</dbReference>
<sequence length="165" mass="17990">MHLQLQGASFKPPCISDDAAATPVSWVTHDAKASSTRLSSAVDGTSETRPAARLAPKALSSAKTRATVLPPWPWSNPPRRQPTPKLLRIELFPRQTGRPAKLPPHLHVLPTKSRRCIPCVCATGVIMRVRSVPRHLPSNTTDAHGCTMGSPPHRQHRLRCSTVLS</sequence>
<proteinExistence type="predicted"/>
<organism evidence="2 3">
    <name type="scientific">Trichoderma longibrachiatum ATCC 18648</name>
    <dbReference type="NCBI Taxonomy" id="983965"/>
    <lineage>
        <taxon>Eukaryota</taxon>
        <taxon>Fungi</taxon>
        <taxon>Dikarya</taxon>
        <taxon>Ascomycota</taxon>
        <taxon>Pezizomycotina</taxon>
        <taxon>Sordariomycetes</taxon>
        <taxon>Hypocreomycetidae</taxon>
        <taxon>Hypocreales</taxon>
        <taxon>Hypocreaceae</taxon>
        <taxon>Trichoderma</taxon>
    </lineage>
</organism>
<feature type="compositionally biased region" description="Pro residues" evidence="1">
    <location>
        <begin position="70"/>
        <end position="80"/>
    </location>
</feature>